<dbReference type="InterPro" id="IPR013740">
    <property type="entry name" value="Redoxin"/>
</dbReference>
<reference evidence="3 4" key="1">
    <citation type="submission" date="2019-04" db="EMBL/GenBank/DDBJ databases">
        <authorList>
            <person name="Van Vliet M D."/>
        </authorList>
    </citation>
    <scope>NUCLEOTIDE SEQUENCE [LARGE SCALE GENOMIC DNA]</scope>
    <source>
        <strain evidence="3 4">F21</strain>
    </source>
</reference>
<dbReference type="CDD" id="cd02966">
    <property type="entry name" value="TlpA_like_family"/>
    <property type="match status" value="1"/>
</dbReference>
<dbReference type="PROSITE" id="PS51352">
    <property type="entry name" value="THIOREDOXIN_2"/>
    <property type="match status" value="1"/>
</dbReference>
<dbReference type="SUPFAM" id="SSF52833">
    <property type="entry name" value="Thioredoxin-like"/>
    <property type="match status" value="1"/>
</dbReference>
<feature type="domain" description="Thioredoxin" evidence="2">
    <location>
        <begin position="42"/>
        <end position="183"/>
    </location>
</feature>
<sequence length="892" mass="99112">MKLKLCGIFLFTAASAMAFIFSKPEKPEIFRPEIEEVSASVLMIGEDAPDVVLSSLDGETVRLAEHEGKNVVVLDFWASWCGPCRRALPKVGQVAAEFADANVAFYAVNMREDAATAKAALEELKVFLPAAMDLDGSLGEAFSVEGIPHTVIIDLDGKVWGVHTGFSPGMESLLSAELEMVLAGTPPPTGAVKHDAPDVYKAKPLPSGDEATLWIDFEKPYAAVLERELLRALEECPAAGSVPKEELAKFISEFVSFQCGQMTAKNRSVDYKPNPAPYKKLGKRLEGWFAAGADHPSLRYADVLVNRALWRKEKRLASAERGLALCDAAGLDAPWLRAELLEEMARFAEPAKDRKKWRAKAKKALVQALSADLYETGEERVMSFRLTSKLGPFFGKKEWRSVADLLAADEKVPGFIQQLADGYAHAEEAWVARGTGWGSKVAEDGWMGFGEHLDEARASLVAVWEAHPELPEAPTKMVMVSMGKSVEPNEERMWFDRAVAAQFDYAGAYSQLAWALTPRWGGSIAALQSIGDEWLATGRYDTKVPMQYFICAKYIMMDSGLTPVNFQRPEEQQKLMKMIRRYQADGTFDESSMQAAVSFVAAAAVLGGNHAMAYELLESIDYKTSDHFNTSRMGVNSWKDFKVSAVLQGGPVAEDYEVMCRLRDTGKFAEAEAACARLLEHPSLTALARERLQIERASLELGQAGADEWATIFKQGDKVPWAGGDGQYWKLDDRGRLQANAADMGLGWIPGGVSMVDGFELEFTLDRIGKNKAPNERSVLFFCRPEWHQYLPVNVRFMFKDQKVMVDRGYNDEEKKNDFSLLDGNQVRIVVKNRTMSIWVNGEAAFREYPMGASELCAEPLWIGIGDYYSGRFRAKYRYSNIRLKRFAPTGE</sequence>
<protein>
    <submittedName>
        <fullName evidence="3">Thiol-disulfide oxidoreductase ResA</fullName>
    </submittedName>
</protein>
<dbReference type="Gene3D" id="3.40.30.10">
    <property type="entry name" value="Glutaredoxin"/>
    <property type="match status" value="1"/>
</dbReference>
<gene>
    <name evidence="3" type="primary">resA_2</name>
    <name evidence="3" type="ORF">SCARR_02306</name>
</gene>
<dbReference type="EMBL" id="CAAHFH010000001">
    <property type="protein sequence ID" value="VGO20245.1"/>
    <property type="molecule type" value="Genomic_DNA"/>
</dbReference>
<dbReference type="RefSeq" id="WP_136061681.1">
    <property type="nucleotide sequence ID" value="NZ_CAAHFH010000001.1"/>
</dbReference>
<evidence type="ECO:0000313" key="4">
    <source>
        <dbReference type="Proteomes" id="UP000346198"/>
    </source>
</evidence>
<dbReference type="AlphaFoldDB" id="A0A6C2UJ48"/>
<name>A0A6C2UJ48_9BACT</name>
<feature type="chain" id="PRO_5025456490" evidence="1">
    <location>
        <begin position="19"/>
        <end position="892"/>
    </location>
</feature>
<dbReference type="InterPro" id="IPR013766">
    <property type="entry name" value="Thioredoxin_domain"/>
</dbReference>
<evidence type="ECO:0000256" key="1">
    <source>
        <dbReference type="SAM" id="SignalP"/>
    </source>
</evidence>
<feature type="signal peptide" evidence="1">
    <location>
        <begin position="1"/>
        <end position="18"/>
    </location>
</feature>
<dbReference type="InterPro" id="IPR050553">
    <property type="entry name" value="Thioredoxin_ResA/DsbE_sf"/>
</dbReference>
<proteinExistence type="predicted"/>
<accession>A0A6C2UJ48</accession>
<dbReference type="Proteomes" id="UP000346198">
    <property type="component" value="Unassembled WGS sequence"/>
</dbReference>
<keyword evidence="4" id="KW-1185">Reference proteome</keyword>
<dbReference type="GO" id="GO:0016491">
    <property type="term" value="F:oxidoreductase activity"/>
    <property type="evidence" value="ECO:0007669"/>
    <property type="project" value="InterPro"/>
</dbReference>
<dbReference type="PANTHER" id="PTHR42852:SF17">
    <property type="entry name" value="THIOREDOXIN-LIKE PROTEIN HI_1115"/>
    <property type="match status" value="1"/>
</dbReference>
<dbReference type="Pfam" id="PF08534">
    <property type="entry name" value="Redoxin"/>
    <property type="match status" value="1"/>
</dbReference>
<dbReference type="PANTHER" id="PTHR42852">
    <property type="entry name" value="THIOL:DISULFIDE INTERCHANGE PROTEIN DSBE"/>
    <property type="match status" value="1"/>
</dbReference>
<organism evidence="3 4">
    <name type="scientific">Pontiella sulfatireligans</name>
    <dbReference type="NCBI Taxonomy" id="2750658"/>
    <lineage>
        <taxon>Bacteria</taxon>
        <taxon>Pseudomonadati</taxon>
        <taxon>Kiritimatiellota</taxon>
        <taxon>Kiritimatiellia</taxon>
        <taxon>Kiritimatiellales</taxon>
        <taxon>Pontiellaceae</taxon>
        <taxon>Pontiella</taxon>
    </lineage>
</organism>
<evidence type="ECO:0000313" key="3">
    <source>
        <dbReference type="EMBL" id="VGO20245.1"/>
    </source>
</evidence>
<keyword evidence="1" id="KW-0732">Signal</keyword>
<dbReference type="InterPro" id="IPR036249">
    <property type="entry name" value="Thioredoxin-like_sf"/>
</dbReference>
<evidence type="ECO:0000259" key="2">
    <source>
        <dbReference type="PROSITE" id="PS51352"/>
    </source>
</evidence>